<dbReference type="Gene3D" id="3.30.750.70">
    <property type="entry name" value="4-hydroxybutyrate coenzyme like domains"/>
    <property type="match status" value="1"/>
</dbReference>
<keyword evidence="3" id="KW-0804">Transcription</keyword>
<gene>
    <name evidence="5" type="ORF">SAMN05216180_1216</name>
</gene>
<evidence type="ECO:0000313" key="6">
    <source>
        <dbReference type="Proteomes" id="UP000199158"/>
    </source>
</evidence>
<dbReference type="Gene3D" id="1.10.10.10">
    <property type="entry name" value="Winged helix-like DNA-binding domain superfamily/Winged helix DNA-binding domain"/>
    <property type="match status" value="1"/>
</dbReference>
<evidence type="ECO:0000259" key="4">
    <source>
        <dbReference type="PROSITE" id="PS51000"/>
    </source>
</evidence>
<dbReference type="RefSeq" id="WP_092752651.1">
    <property type="nucleotide sequence ID" value="NZ_FOCG01000001.1"/>
</dbReference>
<dbReference type="Proteomes" id="UP000199158">
    <property type="component" value="Unassembled WGS sequence"/>
</dbReference>
<dbReference type="Pfam" id="PF08220">
    <property type="entry name" value="HTH_DeoR"/>
    <property type="match status" value="1"/>
</dbReference>
<dbReference type="SUPFAM" id="SSF100950">
    <property type="entry name" value="NagB/RpiA/CoA transferase-like"/>
    <property type="match status" value="1"/>
</dbReference>
<dbReference type="PANTHER" id="PTHR30363">
    <property type="entry name" value="HTH-TYPE TRANSCRIPTIONAL REGULATOR SRLR-RELATED"/>
    <property type="match status" value="1"/>
</dbReference>
<dbReference type="SMART" id="SM01134">
    <property type="entry name" value="DeoRC"/>
    <property type="match status" value="1"/>
</dbReference>
<dbReference type="PROSITE" id="PS00894">
    <property type="entry name" value="HTH_DEOR_1"/>
    <property type="match status" value="1"/>
</dbReference>
<dbReference type="GO" id="GO:0003700">
    <property type="term" value="F:DNA-binding transcription factor activity"/>
    <property type="evidence" value="ECO:0007669"/>
    <property type="project" value="InterPro"/>
</dbReference>
<proteinExistence type="predicted"/>
<dbReference type="InterPro" id="IPR036388">
    <property type="entry name" value="WH-like_DNA-bd_sf"/>
</dbReference>
<protein>
    <submittedName>
        <fullName evidence="5">Transcriptional regulator, DeoR family</fullName>
    </submittedName>
</protein>
<evidence type="ECO:0000256" key="2">
    <source>
        <dbReference type="ARBA" id="ARBA00023125"/>
    </source>
</evidence>
<dbReference type="STRING" id="474960.SAMN05216180_1216"/>
<dbReference type="EMBL" id="FOCG01000001">
    <property type="protein sequence ID" value="SEM67546.1"/>
    <property type="molecule type" value="Genomic_DNA"/>
</dbReference>
<dbReference type="Pfam" id="PF00455">
    <property type="entry name" value="DeoRC"/>
    <property type="match status" value="1"/>
</dbReference>
<dbReference type="PANTHER" id="PTHR30363:SF44">
    <property type="entry name" value="AGA OPERON TRANSCRIPTIONAL REPRESSOR-RELATED"/>
    <property type="match status" value="1"/>
</dbReference>
<keyword evidence="2" id="KW-0238">DNA-binding</keyword>
<name>A0A1H8AAN6_9FIRM</name>
<accession>A0A1H8AAN6</accession>
<dbReference type="InterPro" id="IPR018356">
    <property type="entry name" value="Tscrpt_reg_HTH_DeoR_CS"/>
</dbReference>
<keyword evidence="1" id="KW-0805">Transcription regulation</keyword>
<dbReference type="PRINTS" id="PR00037">
    <property type="entry name" value="HTHLACR"/>
</dbReference>
<dbReference type="InterPro" id="IPR037171">
    <property type="entry name" value="NagB/RpiA_transferase-like"/>
</dbReference>
<dbReference type="OrthoDB" id="9797223at2"/>
<dbReference type="PROSITE" id="PS51000">
    <property type="entry name" value="HTH_DEOR_2"/>
    <property type="match status" value="1"/>
</dbReference>
<evidence type="ECO:0000256" key="3">
    <source>
        <dbReference type="ARBA" id="ARBA00023163"/>
    </source>
</evidence>
<dbReference type="AlphaFoldDB" id="A0A1H8AAN6"/>
<feature type="domain" description="HTH deoR-type" evidence="4">
    <location>
        <begin position="13"/>
        <end position="68"/>
    </location>
</feature>
<dbReference type="InterPro" id="IPR014036">
    <property type="entry name" value="DeoR-like_C"/>
</dbReference>
<keyword evidence="6" id="KW-1185">Reference proteome</keyword>
<dbReference type="GO" id="GO:0003677">
    <property type="term" value="F:DNA binding"/>
    <property type="evidence" value="ECO:0007669"/>
    <property type="project" value="UniProtKB-KW"/>
</dbReference>
<reference evidence="5 6" key="1">
    <citation type="submission" date="2016-10" db="EMBL/GenBank/DDBJ databases">
        <authorList>
            <person name="de Groot N.N."/>
        </authorList>
    </citation>
    <scope>NUCLEOTIDE SEQUENCE [LARGE SCALE GENOMIC DNA]</scope>
    <source>
        <strain evidence="5 6">CGMCC 1.5070</strain>
    </source>
</reference>
<dbReference type="SMART" id="SM00420">
    <property type="entry name" value="HTH_DEOR"/>
    <property type="match status" value="1"/>
</dbReference>
<sequence length="266" mass="29277">MISLTSPQFIAIPAERKKRILEYIEDNGSAQIKELSVSFSVSEATIRRDLSELHEEGLIERTHGGAILSGTKTIAELIHSPNLNVQLDNKKAIAEHVSSMIADGESVFLDAGSTTYQIAKCLTNHRNLTIVTYDLYIANTVNFHSSATLIVTGGIKKEGRNLLTGALTVDFMRNIHVDKAILSVDAVDVDFGVSDSDYVQAGVKRLIVGAGDKVFLAVDHTKFGKAQFAKICDLNEIDLVITDDGLDSVYRQRMDRDKIRYHLATK</sequence>
<dbReference type="InterPro" id="IPR001034">
    <property type="entry name" value="DeoR_HTH"/>
</dbReference>
<dbReference type="InterPro" id="IPR036390">
    <property type="entry name" value="WH_DNA-bd_sf"/>
</dbReference>
<dbReference type="InterPro" id="IPR050313">
    <property type="entry name" value="Carb_Metab_HTH_regulators"/>
</dbReference>
<organism evidence="5 6">
    <name type="scientific">Hydrogenoanaerobacterium saccharovorans</name>
    <dbReference type="NCBI Taxonomy" id="474960"/>
    <lineage>
        <taxon>Bacteria</taxon>
        <taxon>Bacillati</taxon>
        <taxon>Bacillota</taxon>
        <taxon>Clostridia</taxon>
        <taxon>Eubacteriales</taxon>
        <taxon>Oscillospiraceae</taxon>
        <taxon>Hydrogenoanaerobacterium</taxon>
    </lineage>
</organism>
<dbReference type="SUPFAM" id="SSF46785">
    <property type="entry name" value="Winged helix' DNA-binding domain"/>
    <property type="match status" value="1"/>
</dbReference>
<evidence type="ECO:0000256" key="1">
    <source>
        <dbReference type="ARBA" id="ARBA00023015"/>
    </source>
</evidence>
<evidence type="ECO:0000313" key="5">
    <source>
        <dbReference type="EMBL" id="SEM67546.1"/>
    </source>
</evidence>